<keyword evidence="2" id="KW-1185">Reference proteome</keyword>
<accession>A0ABR7K7V2</accession>
<name>A0ABR7K7V2_9FIRM</name>
<dbReference type="EMBL" id="JACRWG010000001">
    <property type="protein sequence ID" value="MBC6008777.1"/>
    <property type="molecule type" value="Genomic_DNA"/>
</dbReference>
<gene>
    <name evidence="1" type="ORF">H8909_00665</name>
</gene>
<organism evidence="1 2">
    <name type="scientific">Catenibacterium faecis</name>
    <dbReference type="NCBI Taxonomy" id="2764323"/>
    <lineage>
        <taxon>Bacteria</taxon>
        <taxon>Bacillati</taxon>
        <taxon>Bacillota</taxon>
        <taxon>Erysipelotrichia</taxon>
        <taxon>Erysipelotrichales</taxon>
        <taxon>Coprobacillaceae</taxon>
        <taxon>Catenibacterium</taxon>
    </lineage>
</organism>
<dbReference type="RefSeq" id="WP_117517410.1">
    <property type="nucleotide sequence ID" value="NZ_JACRWG010000001.1"/>
</dbReference>
<evidence type="ECO:0000313" key="2">
    <source>
        <dbReference type="Proteomes" id="UP000603474"/>
    </source>
</evidence>
<proteinExistence type="predicted"/>
<protein>
    <submittedName>
        <fullName evidence="1">Uncharacterized protein</fullName>
    </submittedName>
</protein>
<dbReference type="Proteomes" id="UP000603474">
    <property type="component" value="Unassembled WGS sequence"/>
</dbReference>
<evidence type="ECO:0000313" key="1">
    <source>
        <dbReference type="EMBL" id="MBC6008777.1"/>
    </source>
</evidence>
<sequence>MLIMVLVISILIVMGIYSYYKESNAVAFSMNRDETYNASETSKSELKVATGYFSLAKSEKLNVDIDASIDDGKMHIYILNENDKLCYQLDGQDIADLQKLFLEKGSYMVQVVVDGYKEDVVSLNYDINIHN</sequence>
<comment type="caution">
    <text evidence="1">The sequence shown here is derived from an EMBL/GenBank/DDBJ whole genome shotgun (WGS) entry which is preliminary data.</text>
</comment>
<reference evidence="1 2" key="1">
    <citation type="submission" date="2020-08" db="EMBL/GenBank/DDBJ databases">
        <authorList>
            <person name="Liu C."/>
            <person name="Sun Q."/>
        </authorList>
    </citation>
    <scope>NUCLEOTIDE SEQUENCE [LARGE SCALE GENOMIC DNA]</scope>
    <source>
        <strain evidence="1 2">NSJ-22</strain>
    </source>
</reference>